<comment type="caution">
    <text evidence="1">The sequence shown here is derived from an EMBL/GenBank/DDBJ whole genome shotgun (WGS) entry which is preliminary data.</text>
</comment>
<dbReference type="AlphaFoldDB" id="A0AAW2ISM8"/>
<dbReference type="EMBL" id="JACGWJ010001078">
    <property type="protein sequence ID" value="KAL0285060.1"/>
    <property type="molecule type" value="Genomic_DNA"/>
</dbReference>
<accession>A0AAW2ISM8</accession>
<evidence type="ECO:0000313" key="1">
    <source>
        <dbReference type="EMBL" id="KAL0285060.1"/>
    </source>
</evidence>
<sequence>MGGRHSLGFVRWLGQHMINMAYRSLLASLVYHIWEEGIADYSSTVLVPLLPWRVRLLRTSDREFLVFA</sequence>
<protein>
    <submittedName>
        <fullName evidence="1">Uncharacterized protein</fullName>
    </submittedName>
</protein>
<organism evidence="1">
    <name type="scientific">Sesamum radiatum</name>
    <name type="common">Black benniseed</name>
    <dbReference type="NCBI Taxonomy" id="300843"/>
    <lineage>
        <taxon>Eukaryota</taxon>
        <taxon>Viridiplantae</taxon>
        <taxon>Streptophyta</taxon>
        <taxon>Embryophyta</taxon>
        <taxon>Tracheophyta</taxon>
        <taxon>Spermatophyta</taxon>
        <taxon>Magnoliopsida</taxon>
        <taxon>eudicotyledons</taxon>
        <taxon>Gunneridae</taxon>
        <taxon>Pentapetalae</taxon>
        <taxon>asterids</taxon>
        <taxon>lamiids</taxon>
        <taxon>Lamiales</taxon>
        <taxon>Pedaliaceae</taxon>
        <taxon>Sesamum</taxon>
    </lineage>
</organism>
<proteinExistence type="predicted"/>
<name>A0AAW2ISM8_SESRA</name>
<gene>
    <name evidence="1" type="ORF">Sradi_7183600</name>
</gene>
<reference evidence="1" key="2">
    <citation type="journal article" date="2024" name="Plant">
        <title>Genomic evolution and insights into agronomic trait innovations of Sesamum species.</title>
        <authorList>
            <person name="Miao H."/>
            <person name="Wang L."/>
            <person name="Qu L."/>
            <person name="Liu H."/>
            <person name="Sun Y."/>
            <person name="Le M."/>
            <person name="Wang Q."/>
            <person name="Wei S."/>
            <person name="Zheng Y."/>
            <person name="Lin W."/>
            <person name="Duan Y."/>
            <person name="Cao H."/>
            <person name="Xiong S."/>
            <person name="Wang X."/>
            <person name="Wei L."/>
            <person name="Li C."/>
            <person name="Ma Q."/>
            <person name="Ju M."/>
            <person name="Zhao R."/>
            <person name="Li G."/>
            <person name="Mu C."/>
            <person name="Tian Q."/>
            <person name="Mei H."/>
            <person name="Zhang T."/>
            <person name="Gao T."/>
            <person name="Zhang H."/>
        </authorList>
    </citation>
    <scope>NUCLEOTIDE SEQUENCE</scope>
    <source>
        <strain evidence="1">G02</strain>
    </source>
</reference>
<reference evidence="1" key="1">
    <citation type="submission" date="2020-06" db="EMBL/GenBank/DDBJ databases">
        <authorList>
            <person name="Li T."/>
            <person name="Hu X."/>
            <person name="Zhang T."/>
            <person name="Song X."/>
            <person name="Zhang H."/>
            <person name="Dai N."/>
            <person name="Sheng W."/>
            <person name="Hou X."/>
            <person name="Wei L."/>
        </authorList>
    </citation>
    <scope>NUCLEOTIDE SEQUENCE</scope>
    <source>
        <strain evidence="1">G02</strain>
        <tissue evidence="1">Leaf</tissue>
    </source>
</reference>